<dbReference type="InterPro" id="IPR027275">
    <property type="entry name" value="PRC-brl_dom"/>
</dbReference>
<proteinExistence type="predicted"/>
<dbReference type="PANTHER" id="PTHR40061:SF1">
    <property type="entry name" value="SPORULATION PROTEIN YLMC-RELATED"/>
    <property type="match status" value="1"/>
</dbReference>
<dbReference type="NCBIfam" id="TIGR02888">
    <property type="entry name" value="spore_YlmC_YmxH"/>
    <property type="match status" value="1"/>
</dbReference>
<name>A0A645K1H0_9ZZZZ</name>
<organism evidence="2">
    <name type="scientific">bioreactor metagenome</name>
    <dbReference type="NCBI Taxonomy" id="1076179"/>
    <lineage>
        <taxon>unclassified sequences</taxon>
        <taxon>metagenomes</taxon>
        <taxon>ecological metagenomes</taxon>
    </lineage>
</organism>
<protein>
    <recommendedName>
        <fullName evidence="1">PRC-barrel domain-containing protein</fullName>
    </recommendedName>
</protein>
<dbReference type="Pfam" id="PF05239">
    <property type="entry name" value="PRC"/>
    <property type="match status" value="1"/>
</dbReference>
<dbReference type="EMBL" id="VSSQ01146595">
    <property type="protein sequence ID" value="MPN64953.1"/>
    <property type="molecule type" value="Genomic_DNA"/>
</dbReference>
<accession>A0A645K1H0</accession>
<dbReference type="SUPFAM" id="SSF50346">
    <property type="entry name" value="PRC-barrel domain"/>
    <property type="match status" value="1"/>
</dbReference>
<dbReference type="AlphaFoldDB" id="A0A645K1H0"/>
<dbReference type="PANTHER" id="PTHR40061">
    <property type="entry name" value="SPORULATION PROTEIN YLMC-RELATED"/>
    <property type="match status" value="1"/>
</dbReference>
<evidence type="ECO:0000313" key="2">
    <source>
        <dbReference type="EMBL" id="MPN64953.1"/>
    </source>
</evidence>
<feature type="domain" description="PRC-barrel" evidence="1">
    <location>
        <begin position="2"/>
        <end position="75"/>
    </location>
</feature>
<gene>
    <name evidence="2" type="ORF">SDC9_212732</name>
</gene>
<dbReference type="InterPro" id="IPR011033">
    <property type="entry name" value="PRC_barrel-like_sf"/>
</dbReference>
<dbReference type="InterPro" id="IPR014238">
    <property type="entry name" value="Spore_YlmC/YmxH"/>
</dbReference>
<comment type="caution">
    <text evidence="2">The sequence shown here is derived from an EMBL/GenBank/DDBJ whole genome shotgun (WGS) entry which is preliminary data.</text>
</comment>
<dbReference type="Gene3D" id="2.30.30.240">
    <property type="entry name" value="PRC-barrel domain"/>
    <property type="match status" value="1"/>
</dbReference>
<evidence type="ECO:0000259" key="1">
    <source>
        <dbReference type="Pfam" id="PF05239"/>
    </source>
</evidence>
<reference evidence="2" key="1">
    <citation type="submission" date="2019-08" db="EMBL/GenBank/DDBJ databases">
        <authorList>
            <person name="Kucharzyk K."/>
            <person name="Murdoch R.W."/>
            <person name="Higgins S."/>
            <person name="Loffler F."/>
        </authorList>
    </citation>
    <scope>NUCLEOTIDE SEQUENCE</scope>
</reference>
<sequence>MKFSELRRKEVINILDGKSLGCICDLIIDPNNGQILSMLLPGPFRFAAIFSTESTYCVPWCNICKLGEDVILVKVEPTLPNYR</sequence>